<feature type="region of interest" description="Disordered" evidence="1">
    <location>
        <begin position="223"/>
        <end position="251"/>
    </location>
</feature>
<proteinExistence type="predicted"/>
<comment type="caution">
    <text evidence="2">The sequence shown here is derived from an EMBL/GenBank/DDBJ whole genome shotgun (WGS) entry which is preliminary data.</text>
</comment>
<organism evidence="2 3">
    <name type="scientific">Pocillopora meandrina</name>
    <dbReference type="NCBI Taxonomy" id="46732"/>
    <lineage>
        <taxon>Eukaryota</taxon>
        <taxon>Metazoa</taxon>
        <taxon>Cnidaria</taxon>
        <taxon>Anthozoa</taxon>
        <taxon>Hexacorallia</taxon>
        <taxon>Scleractinia</taxon>
        <taxon>Astrocoeniina</taxon>
        <taxon>Pocilloporidae</taxon>
        <taxon>Pocillopora</taxon>
    </lineage>
</organism>
<name>A0AAU9WHA5_9CNID</name>
<sequence>MNQKCSGFWQGLHEACQTLSALTHLLTEVNESVEEWKESSHKMEKNRDYWRKKAINLEKKLYCKQCLSRQKEVEDLHDGETMELCAECAERLHSRTDTQERLKFLETQIKHWQNSSAFESTRYLTLLYKIHWQITDSALLNKAGRVAAEEQIIVNNPKMPDAIANQQTREMLQERRRLTKRLRDIPSVPTADLADVESEESAMTEGIVENLLKRMAKKQKKKLQDEIAPLKTPKKEIPAPGTSKIPARIKK</sequence>
<evidence type="ECO:0000256" key="1">
    <source>
        <dbReference type="SAM" id="MobiDB-lite"/>
    </source>
</evidence>
<evidence type="ECO:0000313" key="3">
    <source>
        <dbReference type="Proteomes" id="UP001159428"/>
    </source>
</evidence>
<protein>
    <submittedName>
        <fullName evidence="2">Uncharacterized protein</fullName>
    </submittedName>
</protein>
<dbReference type="EMBL" id="CALNXJ010000014">
    <property type="protein sequence ID" value="CAH3114968.1"/>
    <property type="molecule type" value="Genomic_DNA"/>
</dbReference>
<gene>
    <name evidence="2" type="ORF">PMEA_00005769</name>
</gene>
<keyword evidence="3" id="KW-1185">Reference proteome</keyword>
<dbReference type="AlphaFoldDB" id="A0AAU9WHA5"/>
<reference evidence="2 3" key="1">
    <citation type="submission" date="2022-05" db="EMBL/GenBank/DDBJ databases">
        <authorList>
            <consortium name="Genoscope - CEA"/>
            <person name="William W."/>
        </authorList>
    </citation>
    <scope>NUCLEOTIDE SEQUENCE [LARGE SCALE GENOMIC DNA]</scope>
</reference>
<evidence type="ECO:0000313" key="2">
    <source>
        <dbReference type="EMBL" id="CAH3114968.1"/>
    </source>
</evidence>
<accession>A0AAU9WHA5</accession>
<dbReference type="Proteomes" id="UP001159428">
    <property type="component" value="Unassembled WGS sequence"/>
</dbReference>